<evidence type="ECO:0000313" key="2">
    <source>
        <dbReference type="Proteomes" id="UP001234297"/>
    </source>
</evidence>
<comment type="caution">
    <text evidence="1">The sequence shown here is derived from an EMBL/GenBank/DDBJ whole genome shotgun (WGS) entry which is preliminary data.</text>
</comment>
<proteinExistence type="predicted"/>
<reference evidence="1 2" key="1">
    <citation type="journal article" date="2022" name="Hortic Res">
        <title>A haplotype resolved chromosomal level avocado genome allows analysis of novel avocado genes.</title>
        <authorList>
            <person name="Nath O."/>
            <person name="Fletcher S.J."/>
            <person name="Hayward A."/>
            <person name="Shaw L.M."/>
            <person name="Masouleh A.K."/>
            <person name="Furtado A."/>
            <person name="Henry R.J."/>
            <person name="Mitter N."/>
        </authorList>
    </citation>
    <scope>NUCLEOTIDE SEQUENCE [LARGE SCALE GENOMIC DNA]</scope>
    <source>
        <strain evidence="2">cv. Hass</strain>
    </source>
</reference>
<gene>
    <name evidence="1" type="ORF">MRB53_007555</name>
</gene>
<organism evidence="1 2">
    <name type="scientific">Persea americana</name>
    <name type="common">Avocado</name>
    <dbReference type="NCBI Taxonomy" id="3435"/>
    <lineage>
        <taxon>Eukaryota</taxon>
        <taxon>Viridiplantae</taxon>
        <taxon>Streptophyta</taxon>
        <taxon>Embryophyta</taxon>
        <taxon>Tracheophyta</taxon>
        <taxon>Spermatophyta</taxon>
        <taxon>Magnoliopsida</taxon>
        <taxon>Magnoliidae</taxon>
        <taxon>Laurales</taxon>
        <taxon>Lauraceae</taxon>
        <taxon>Persea</taxon>
    </lineage>
</organism>
<evidence type="ECO:0000313" key="1">
    <source>
        <dbReference type="EMBL" id="KAJ8645807.1"/>
    </source>
</evidence>
<name>A0ACC2MJ92_PERAE</name>
<dbReference type="EMBL" id="CM056810">
    <property type="protein sequence ID" value="KAJ8645807.1"/>
    <property type="molecule type" value="Genomic_DNA"/>
</dbReference>
<keyword evidence="2" id="KW-1185">Reference proteome</keyword>
<sequence length="68" mass="7858">MEEGMCQDMAIDLDFSISSSSSDLKIRRSFTRNIHLLHSNEESNALKMKRLKKSYRTSSLHHSFQGIL</sequence>
<dbReference type="Proteomes" id="UP001234297">
    <property type="component" value="Chromosome 2"/>
</dbReference>
<protein>
    <submittedName>
        <fullName evidence="1">Uncharacterized protein</fullName>
    </submittedName>
</protein>
<accession>A0ACC2MJ92</accession>